<gene>
    <name evidence="2" type="ORF">EV646_11582</name>
</gene>
<dbReference type="EMBL" id="SLWR01000015">
    <property type="protein sequence ID" value="TCO41541.1"/>
    <property type="molecule type" value="Genomic_DNA"/>
</dbReference>
<dbReference type="Pfam" id="PF04542">
    <property type="entry name" value="Sigma70_r2"/>
    <property type="match status" value="1"/>
</dbReference>
<dbReference type="OrthoDB" id="3777963at2"/>
<evidence type="ECO:0000259" key="1">
    <source>
        <dbReference type="Pfam" id="PF04542"/>
    </source>
</evidence>
<comment type="caution">
    <text evidence="2">The sequence shown here is derived from an EMBL/GenBank/DDBJ whole genome shotgun (WGS) entry which is preliminary data.</text>
</comment>
<dbReference type="InterPro" id="IPR013325">
    <property type="entry name" value="RNA_pol_sigma_r2"/>
</dbReference>
<proteinExistence type="predicted"/>
<sequence length="60" mass="6764">MRTAEVEGLREFYSAQQPRLVGVISLLTGSRAEAEDIVQEAFVRLVPRWAKVSRYDAPEA</sequence>
<dbReference type="Gene3D" id="1.10.1740.10">
    <property type="match status" value="1"/>
</dbReference>
<protein>
    <submittedName>
        <fullName evidence="2">Sigma-70-like protein</fullName>
    </submittedName>
</protein>
<feature type="domain" description="RNA polymerase sigma-70 region 2" evidence="1">
    <location>
        <begin position="13"/>
        <end position="51"/>
    </location>
</feature>
<dbReference type="SUPFAM" id="SSF88946">
    <property type="entry name" value="Sigma2 domain of RNA polymerase sigma factors"/>
    <property type="match status" value="1"/>
</dbReference>
<dbReference type="AlphaFoldDB" id="A0A4R2IAN7"/>
<name>A0A4R2IAN7_9ACTN</name>
<dbReference type="Proteomes" id="UP000295573">
    <property type="component" value="Unassembled WGS sequence"/>
</dbReference>
<keyword evidence="3" id="KW-1185">Reference proteome</keyword>
<evidence type="ECO:0000313" key="2">
    <source>
        <dbReference type="EMBL" id="TCO41541.1"/>
    </source>
</evidence>
<dbReference type="RefSeq" id="WP_132156070.1">
    <property type="nucleotide sequence ID" value="NZ_SLWR01000015.1"/>
</dbReference>
<dbReference type="GO" id="GO:0003700">
    <property type="term" value="F:DNA-binding transcription factor activity"/>
    <property type="evidence" value="ECO:0007669"/>
    <property type="project" value="InterPro"/>
</dbReference>
<evidence type="ECO:0000313" key="3">
    <source>
        <dbReference type="Proteomes" id="UP000295573"/>
    </source>
</evidence>
<organism evidence="2 3">
    <name type="scientific">Kribbella antiqua</name>
    <dbReference type="NCBI Taxonomy" id="2512217"/>
    <lineage>
        <taxon>Bacteria</taxon>
        <taxon>Bacillati</taxon>
        <taxon>Actinomycetota</taxon>
        <taxon>Actinomycetes</taxon>
        <taxon>Propionibacteriales</taxon>
        <taxon>Kribbellaceae</taxon>
        <taxon>Kribbella</taxon>
    </lineage>
</organism>
<dbReference type="InterPro" id="IPR007627">
    <property type="entry name" value="RNA_pol_sigma70_r2"/>
</dbReference>
<accession>A0A4R2IAN7</accession>
<dbReference type="GO" id="GO:0006352">
    <property type="term" value="P:DNA-templated transcription initiation"/>
    <property type="evidence" value="ECO:0007669"/>
    <property type="project" value="InterPro"/>
</dbReference>
<reference evidence="2 3" key="1">
    <citation type="journal article" date="2015" name="Stand. Genomic Sci.">
        <title>Genomic Encyclopedia of Bacterial and Archaeal Type Strains, Phase III: the genomes of soil and plant-associated and newly described type strains.</title>
        <authorList>
            <person name="Whitman W.B."/>
            <person name="Woyke T."/>
            <person name="Klenk H.P."/>
            <person name="Zhou Y."/>
            <person name="Lilburn T.G."/>
            <person name="Beck B.J."/>
            <person name="De Vos P."/>
            <person name="Vandamme P."/>
            <person name="Eisen J.A."/>
            <person name="Garrity G."/>
            <person name="Hugenholtz P."/>
            <person name="Kyrpides N.C."/>
        </authorList>
    </citation>
    <scope>NUCLEOTIDE SEQUENCE [LARGE SCALE GENOMIC DNA]</scope>
    <source>
        <strain evidence="2 3">VKM Ac-2541</strain>
    </source>
</reference>